<dbReference type="OrthoDB" id="593800at2"/>
<comment type="similarity">
    <text evidence="8">Belongs to the bacterial ring-hydroxylating dioxygenase ferredoxin component family.</text>
</comment>
<feature type="domain" description="Rieske" evidence="9">
    <location>
        <begin position="11"/>
        <end position="106"/>
    </location>
</feature>
<keyword evidence="3" id="KW-0560">Oxidoreductase</keyword>
<evidence type="ECO:0000256" key="7">
    <source>
        <dbReference type="ARBA" id="ARBA00034078"/>
    </source>
</evidence>
<dbReference type="InterPro" id="IPR036922">
    <property type="entry name" value="Rieske_2Fe-2S_sf"/>
</dbReference>
<evidence type="ECO:0000256" key="6">
    <source>
        <dbReference type="ARBA" id="ARBA00023063"/>
    </source>
</evidence>
<dbReference type="Pfam" id="PF13806">
    <property type="entry name" value="Rieske_2"/>
    <property type="match status" value="1"/>
</dbReference>
<protein>
    <submittedName>
        <fullName evidence="10">(2Fe-2S)-binding protein</fullName>
    </submittedName>
</protein>
<keyword evidence="2" id="KW-0479">Metal-binding</keyword>
<dbReference type="GO" id="GO:0008942">
    <property type="term" value="F:nitrite reductase [NAD(P)H] activity"/>
    <property type="evidence" value="ECO:0007669"/>
    <property type="project" value="InterPro"/>
</dbReference>
<dbReference type="GO" id="GO:0046872">
    <property type="term" value="F:metal ion binding"/>
    <property type="evidence" value="ECO:0007669"/>
    <property type="project" value="UniProtKB-KW"/>
</dbReference>
<dbReference type="SUPFAM" id="SSF50022">
    <property type="entry name" value="ISP domain"/>
    <property type="match status" value="1"/>
</dbReference>
<name>A0A4Q1D551_9BACT</name>
<accession>A0A4Q1D551</accession>
<dbReference type="AlphaFoldDB" id="A0A4Q1D551"/>
<dbReference type="PROSITE" id="PS51296">
    <property type="entry name" value="RIESKE"/>
    <property type="match status" value="1"/>
</dbReference>
<dbReference type="GO" id="GO:0051537">
    <property type="term" value="F:2 iron, 2 sulfur cluster binding"/>
    <property type="evidence" value="ECO:0007669"/>
    <property type="project" value="UniProtKB-KW"/>
</dbReference>
<dbReference type="Proteomes" id="UP000290545">
    <property type="component" value="Unassembled WGS sequence"/>
</dbReference>
<evidence type="ECO:0000256" key="5">
    <source>
        <dbReference type="ARBA" id="ARBA00023014"/>
    </source>
</evidence>
<comment type="cofactor">
    <cofactor evidence="7">
        <name>[2Fe-2S] cluster</name>
        <dbReference type="ChEBI" id="CHEBI:190135"/>
    </cofactor>
</comment>
<reference evidence="10 11" key="1">
    <citation type="submission" date="2019-01" db="EMBL/GenBank/DDBJ databases">
        <title>Filimonas sp. strain TTM-71.</title>
        <authorList>
            <person name="Chen W.-M."/>
        </authorList>
    </citation>
    <scope>NUCLEOTIDE SEQUENCE [LARGE SCALE GENOMIC DNA]</scope>
    <source>
        <strain evidence="10 11">TTM-71</strain>
    </source>
</reference>
<evidence type="ECO:0000256" key="1">
    <source>
        <dbReference type="ARBA" id="ARBA00022714"/>
    </source>
</evidence>
<dbReference type="PANTHER" id="PTHR21496:SF0">
    <property type="entry name" value="RIESKE DOMAIN-CONTAINING PROTEIN"/>
    <property type="match status" value="1"/>
</dbReference>
<evidence type="ECO:0000313" key="10">
    <source>
        <dbReference type="EMBL" id="RXK83569.1"/>
    </source>
</evidence>
<dbReference type="PANTHER" id="PTHR21496">
    <property type="entry name" value="FERREDOXIN-RELATED"/>
    <property type="match status" value="1"/>
</dbReference>
<dbReference type="EMBL" id="SDHZ01000002">
    <property type="protein sequence ID" value="RXK83569.1"/>
    <property type="molecule type" value="Genomic_DNA"/>
</dbReference>
<keyword evidence="5" id="KW-0411">Iron-sulfur</keyword>
<keyword evidence="1" id="KW-0001">2Fe-2S</keyword>
<organism evidence="10 11">
    <name type="scientific">Filimonas effusa</name>
    <dbReference type="NCBI Taxonomy" id="2508721"/>
    <lineage>
        <taxon>Bacteria</taxon>
        <taxon>Pseudomonadati</taxon>
        <taxon>Bacteroidota</taxon>
        <taxon>Chitinophagia</taxon>
        <taxon>Chitinophagales</taxon>
        <taxon>Chitinophagaceae</taxon>
        <taxon>Filimonas</taxon>
    </lineage>
</organism>
<comment type="caution">
    <text evidence="10">The sequence shown here is derived from an EMBL/GenBank/DDBJ whole genome shotgun (WGS) entry which is preliminary data.</text>
</comment>
<keyword evidence="4" id="KW-0408">Iron</keyword>
<evidence type="ECO:0000256" key="2">
    <source>
        <dbReference type="ARBA" id="ARBA00022723"/>
    </source>
</evidence>
<sequence length="117" mass="12886">MSKKINWHKLADAVADFSWQSNNMCVAEVAGKKLTLVLFQDAIFATAFKCPHASGVMADGFVDAAGNIVCPLHRYKFSLKNGRNTSGEGYYLKVYAVEQREDGIYVGIESSGLFGWL</sequence>
<proteinExistence type="inferred from homology"/>
<dbReference type="Gene3D" id="2.102.10.10">
    <property type="entry name" value="Rieske [2Fe-2S] iron-sulphur domain"/>
    <property type="match status" value="1"/>
</dbReference>
<dbReference type="GO" id="GO:0042128">
    <property type="term" value="P:nitrate assimilation"/>
    <property type="evidence" value="ECO:0007669"/>
    <property type="project" value="UniProtKB-KW"/>
</dbReference>
<dbReference type="InterPro" id="IPR017941">
    <property type="entry name" value="Rieske_2Fe-2S"/>
</dbReference>
<evidence type="ECO:0000256" key="3">
    <source>
        <dbReference type="ARBA" id="ARBA00023002"/>
    </source>
</evidence>
<evidence type="ECO:0000256" key="4">
    <source>
        <dbReference type="ARBA" id="ARBA00023004"/>
    </source>
</evidence>
<evidence type="ECO:0000256" key="8">
    <source>
        <dbReference type="ARBA" id="ARBA00038001"/>
    </source>
</evidence>
<gene>
    <name evidence="10" type="ORF">ESB13_15890</name>
</gene>
<keyword evidence="11" id="KW-1185">Reference proteome</keyword>
<dbReference type="InterPro" id="IPR012748">
    <property type="entry name" value="Rieske-like_NirD"/>
</dbReference>
<evidence type="ECO:0000259" key="9">
    <source>
        <dbReference type="PROSITE" id="PS51296"/>
    </source>
</evidence>
<evidence type="ECO:0000313" key="11">
    <source>
        <dbReference type="Proteomes" id="UP000290545"/>
    </source>
</evidence>
<dbReference type="RefSeq" id="WP_129004621.1">
    <property type="nucleotide sequence ID" value="NZ_SDHZ01000002.1"/>
</dbReference>
<keyword evidence="6" id="KW-0534">Nitrate assimilation</keyword>